<proteinExistence type="predicted"/>
<dbReference type="AlphaFoldDB" id="A0A2M4CFW8"/>
<reference evidence="1" key="1">
    <citation type="submission" date="2018-01" db="EMBL/GenBank/DDBJ databases">
        <title>An insight into the sialome of Amazonian anophelines.</title>
        <authorList>
            <person name="Ribeiro J.M."/>
            <person name="Scarpassa V."/>
            <person name="Calvo E."/>
        </authorList>
    </citation>
    <scope>NUCLEOTIDE SEQUENCE</scope>
    <source>
        <tissue evidence="1">Salivary glands</tissue>
    </source>
</reference>
<accession>A0A2M4CFW8</accession>
<sequence length="67" mass="8082">MFFFFFCFVKATEVLLSMHASQARAPRRIRRLMMGRIGKNDIFVSRDEEMIWMISIPKHFCNNYVVF</sequence>
<protein>
    <submittedName>
        <fullName evidence="1">Putative secreted protein</fullName>
    </submittedName>
</protein>
<evidence type="ECO:0000313" key="1">
    <source>
        <dbReference type="EMBL" id="MBW64051.1"/>
    </source>
</evidence>
<organism evidence="1">
    <name type="scientific">Anopheles marajoara</name>
    <dbReference type="NCBI Taxonomy" id="58244"/>
    <lineage>
        <taxon>Eukaryota</taxon>
        <taxon>Metazoa</taxon>
        <taxon>Ecdysozoa</taxon>
        <taxon>Arthropoda</taxon>
        <taxon>Hexapoda</taxon>
        <taxon>Insecta</taxon>
        <taxon>Pterygota</taxon>
        <taxon>Neoptera</taxon>
        <taxon>Endopterygota</taxon>
        <taxon>Diptera</taxon>
        <taxon>Nematocera</taxon>
        <taxon>Culicoidea</taxon>
        <taxon>Culicidae</taxon>
        <taxon>Anophelinae</taxon>
        <taxon>Anopheles</taxon>
    </lineage>
</organism>
<name>A0A2M4CFW8_9DIPT</name>
<dbReference type="EMBL" id="GGFJ01014910">
    <property type="protein sequence ID" value="MBW64051.1"/>
    <property type="molecule type" value="Transcribed_RNA"/>
</dbReference>